<dbReference type="Proteomes" id="UP001497512">
    <property type="component" value="Chromosome 13"/>
</dbReference>
<proteinExistence type="predicted"/>
<sequence>MLLEFRKLHTQTPLKCPPSCEDSPTHEMTHLLGGAAGRWWKYLCQPTIATLAAVTIVLTLFLSSVFVNQQAAMTSVMEKLTSPLKDCGNCAVTRTQCTKGGELLPKGIIVGTSDLQMRTLAVEDEDMVMKITPKNLLAMAVGINQKEGVDQIVQKVLDFNFTIMLFHYDGITDQWNDLPWYNQSIHIVALHQTKWWYAKRFMHPDIVEQYNYIFLWDEDLGVKNFNASRYVQIMEEDGMEISQPALDPASMDIHHGITLRRPKNRSHKRMYKARGLTLCTEESNGPPCTGWVEVMAPVFSRAAWRCTWHMIQNDLVHGWGLDFKIGYCSQGIRSEKVGVIDDEYVLHKGIPSLGGPHNNRVRRRSGAEMKAFLQRWRNAVKADPDWIDPYKTSNESSRGYHTR</sequence>
<protein>
    <submittedName>
        <fullName evidence="2">Uncharacterized protein</fullName>
    </submittedName>
</protein>
<dbReference type="Pfam" id="PF05212">
    <property type="entry name" value="DUF707"/>
    <property type="match status" value="1"/>
</dbReference>
<evidence type="ECO:0000313" key="3">
    <source>
        <dbReference type="Proteomes" id="UP001497512"/>
    </source>
</evidence>
<evidence type="ECO:0000313" key="2">
    <source>
        <dbReference type="EMBL" id="CAK9200744.1"/>
    </source>
</evidence>
<reference evidence="2" key="1">
    <citation type="submission" date="2024-02" db="EMBL/GenBank/DDBJ databases">
        <authorList>
            <consortium name="ELIXIR-Norway"/>
            <consortium name="Elixir Norway"/>
        </authorList>
    </citation>
    <scope>NUCLEOTIDE SEQUENCE</scope>
</reference>
<keyword evidence="3" id="KW-1185">Reference proteome</keyword>
<keyword evidence="1" id="KW-1133">Transmembrane helix</keyword>
<evidence type="ECO:0000256" key="1">
    <source>
        <dbReference type="SAM" id="Phobius"/>
    </source>
</evidence>
<feature type="transmembrane region" description="Helical" evidence="1">
    <location>
        <begin position="48"/>
        <end position="67"/>
    </location>
</feature>
<gene>
    <name evidence="2" type="ORF">CSSPTR1EN2_LOCUS5560</name>
</gene>
<keyword evidence="1" id="KW-0812">Transmembrane</keyword>
<dbReference type="PANTHER" id="PTHR31210">
    <property type="entry name" value="OS06G0731900 PROTEIN"/>
    <property type="match status" value="1"/>
</dbReference>
<accession>A0ABP0TMZ4</accession>
<keyword evidence="1" id="KW-0472">Membrane</keyword>
<name>A0ABP0TMZ4_9BRYO</name>
<dbReference type="InterPro" id="IPR007877">
    <property type="entry name" value="DUF707"/>
</dbReference>
<dbReference type="PANTHER" id="PTHR31210:SF47">
    <property type="entry name" value="OS07G0564800 PROTEIN"/>
    <property type="match status" value="1"/>
</dbReference>
<organism evidence="2 3">
    <name type="scientific">Sphagnum troendelagicum</name>
    <dbReference type="NCBI Taxonomy" id="128251"/>
    <lineage>
        <taxon>Eukaryota</taxon>
        <taxon>Viridiplantae</taxon>
        <taxon>Streptophyta</taxon>
        <taxon>Embryophyta</taxon>
        <taxon>Bryophyta</taxon>
        <taxon>Sphagnophytina</taxon>
        <taxon>Sphagnopsida</taxon>
        <taxon>Sphagnales</taxon>
        <taxon>Sphagnaceae</taxon>
        <taxon>Sphagnum</taxon>
    </lineage>
</organism>
<dbReference type="EMBL" id="OZ019905">
    <property type="protein sequence ID" value="CAK9200744.1"/>
    <property type="molecule type" value="Genomic_DNA"/>
</dbReference>